<feature type="compositionally biased region" description="Basic residues" evidence="1">
    <location>
        <begin position="113"/>
        <end position="125"/>
    </location>
</feature>
<dbReference type="PANTHER" id="PTHR31365">
    <property type="entry name" value="EXPRESSED PROTEIN"/>
    <property type="match status" value="1"/>
</dbReference>
<feature type="compositionally biased region" description="Basic and acidic residues" evidence="1">
    <location>
        <begin position="337"/>
        <end position="354"/>
    </location>
</feature>
<feature type="compositionally biased region" description="Gly residues" evidence="1">
    <location>
        <begin position="172"/>
        <end position="182"/>
    </location>
</feature>
<feature type="compositionally biased region" description="Low complexity" evidence="1">
    <location>
        <begin position="426"/>
        <end position="442"/>
    </location>
</feature>
<organism evidence="2 3">
    <name type="scientific">Eleusine coracana subsp. coracana</name>
    <dbReference type="NCBI Taxonomy" id="191504"/>
    <lineage>
        <taxon>Eukaryota</taxon>
        <taxon>Viridiplantae</taxon>
        <taxon>Streptophyta</taxon>
        <taxon>Embryophyta</taxon>
        <taxon>Tracheophyta</taxon>
        <taxon>Spermatophyta</taxon>
        <taxon>Magnoliopsida</taxon>
        <taxon>Liliopsida</taxon>
        <taxon>Poales</taxon>
        <taxon>Poaceae</taxon>
        <taxon>PACMAD clade</taxon>
        <taxon>Chloridoideae</taxon>
        <taxon>Cynodonteae</taxon>
        <taxon>Eleusininae</taxon>
        <taxon>Eleusine</taxon>
    </lineage>
</organism>
<proteinExistence type="predicted"/>
<feature type="region of interest" description="Disordered" evidence="1">
    <location>
        <begin position="82"/>
        <end position="182"/>
    </location>
</feature>
<evidence type="ECO:0000313" key="2">
    <source>
        <dbReference type="EMBL" id="GJN32229.1"/>
    </source>
</evidence>
<dbReference type="AlphaFoldDB" id="A0AAV5F977"/>
<comment type="caution">
    <text evidence="2">The sequence shown here is derived from an EMBL/GenBank/DDBJ whole genome shotgun (WGS) entry which is preliminary data.</text>
</comment>
<feature type="region of interest" description="Disordered" evidence="1">
    <location>
        <begin position="315"/>
        <end position="458"/>
    </location>
</feature>
<evidence type="ECO:0000313" key="3">
    <source>
        <dbReference type="Proteomes" id="UP001054889"/>
    </source>
</evidence>
<feature type="compositionally biased region" description="Basic residues" evidence="1">
    <location>
        <begin position="407"/>
        <end position="419"/>
    </location>
</feature>
<keyword evidence="3" id="KW-1185">Reference proteome</keyword>
<gene>
    <name evidence="2" type="primary">gb20719</name>
    <name evidence="2" type="ORF">PR202_gb20719</name>
</gene>
<feature type="region of interest" description="Disordered" evidence="1">
    <location>
        <begin position="196"/>
        <end position="300"/>
    </location>
</feature>
<accession>A0AAV5F977</accession>
<feature type="compositionally biased region" description="Basic and acidic residues" evidence="1">
    <location>
        <begin position="371"/>
        <end position="381"/>
    </location>
</feature>
<reference evidence="2" key="1">
    <citation type="journal article" date="2018" name="DNA Res.">
        <title>Multiple hybrid de novo genome assembly of finger millet, an orphan allotetraploid crop.</title>
        <authorList>
            <person name="Hatakeyama M."/>
            <person name="Aluri S."/>
            <person name="Balachadran M.T."/>
            <person name="Sivarajan S.R."/>
            <person name="Patrignani A."/>
            <person name="Gruter S."/>
            <person name="Poveda L."/>
            <person name="Shimizu-Inatsugi R."/>
            <person name="Baeten J."/>
            <person name="Francoijs K.J."/>
            <person name="Nataraja K.N."/>
            <person name="Reddy Y.A.N."/>
            <person name="Phadnis S."/>
            <person name="Ravikumar R.L."/>
            <person name="Schlapbach R."/>
            <person name="Sreeman S.M."/>
            <person name="Shimizu K.K."/>
        </authorList>
    </citation>
    <scope>NUCLEOTIDE SEQUENCE</scope>
</reference>
<sequence>MAPARGVCAMAMPSADRIVASASKRAHQSRTAFSSLLPPCAAAASALNKREGQGCGTRLLQLHLHPSQNPSAHASHLAVNPRYQPIPRGAEPPASIRPLRRSAPGLDSDSFRRGTRRPGREHGRRGKEGAGFGRCEAQHRQRVRGARVPQEEEEGRQGQVQRVVVQEEERGGGAAGGAAAEGGLLGARAALTTKSWADVEDDDDDDYFATTAPPRPVWGDSHADEPVKDEDDVEDAVRAALQEDVESDEEDLDDEVDDGAEDKHEHEAEDVSAEPAVKPVAAPPAPPKDTERQLSKKELKKKELAELDAVLAELGLSGNSSNAAQDGKNENATVYYAEKKGANQTVDGEKKDDAPAPSESKSSKKKKNKKDKSSKEAKETQEAADGTEENASAEPDEDTASVDVKERLKKMASMKKKKSSKETDTAAKIAAAEAAARSARLAAAKKKEKSHYNQQPVR</sequence>
<evidence type="ECO:0000256" key="1">
    <source>
        <dbReference type="SAM" id="MobiDB-lite"/>
    </source>
</evidence>
<protein>
    <submittedName>
        <fullName evidence="2">Uncharacterized protein</fullName>
    </submittedName>
</protein>
<dbReference type="PANTHER" id="PTHR31365:SF12">
    <property type="entry name" value="OS01G0179300 PROTEIN"/>
    <property type="match status" value="1"/>
</dbReference>
<name>A0AAV5F977_ELECO</name>
<dbReference type="EMBL" id="BQKI01000083">
    <property type="protein sequence ID" value="GJN32229.1"/>
    <property type="molecule type" value="Genomic_DNA"/>
</dbReference>
<reference evidence="2" key="2">
    <citation type="submission" date="2021-12" db="EMBL/GenBank/DDBJ databases">
        <title>Resequencing data analysis of finger millet.</title>
        <authorList>
            <person name="Hatakeyama M."/>
            <person name="Aluri S."/>
            <person name="Balachadran M.T."/>
            <person name="Sivarajan S.R."/>
            <person name="Poveda L."/>
            <person name="Shimizu-Inatsugi R."/>
            <person name="Schlapbach R."/>
            <person name="Sreeman S.M."/>
            <person name="Shimizu K.K."/>
        </authorList>
    </citation>
    <scope>NUCLEOTIDE SEQUENCE</scope>
</reference>
<feature type="compositionally biased region" description="Acidic residues" evidence="1">
    <location>
        <begin position="198"/>
        <end position="207"/>
    </location>
</feature>
<feature type="compositionally biased region" description="Basic and acidic residues" evidence="1">
    <location>
        <begin position="288"/>
        <end position="300"/>
    </location>
</feature>
<feature type="compositionally biased region" description="Acidic residues" evidence="1">
    <location>
        <begin position="243"/>
        <end position="260"/>
    </location>
</feature>
<dbReference type="Proteomes" id="UP001054889">
    <property type="component" value="Unassembled WGS sequence"/>
</dbReference>